<dbReference type="EMBL" id="CM039439">
    <property type="protein sequence ID" value="KAI4296895.1"/>
    <property type="molecule type" value="Genomic_DNA"/>
</dbReference>
<evidence type="ECO:0000313" key="1">
    <source>
        <dbReference type="EMBL" id="KAI4296895.1"/>
    </source>
</evidence>
<sequence>MAVTVEMKHVSAIFILFSACVFPSALSRSLNGASVATRHEQWMAKHGRTYANDAEKEQRFKIFMENLQYIENFNNAGNKSYKLGLNKFADLTTEEFIASYTGLRIPSLPKSSKVASFSPLNLDDVPTSLDWRQKGAVTAIKDQGRCGSCWAFSTVAAVEGINQIKTGTLTTLSEQQLVDCDTDTGNEGCGGGWMDNGFKYIIGNKGLASEADYPYRGIEGTCSTSVTAAAQISGYEDVHANSEEQLLQAVNNQPISVAICVDDEFKRYERGVFSGQCCTELNHGVTLIGYGTSDDDGSKYWLIKNSWGEQWGESGYMRLLRDSGAPEGLCGIAMKASYPTID</sequence>
<keyword evidence="2" id="KW-1185">Reference proteome</keyword>
<evidence type="ECO:0000313" key="2">
    <source>
        <dbReference type="Proteomes" id="UP000828941"/>
    </source>
</evidence>
<comment type="caution">
    <text evidence="1">The sequence shown here is derived from an EMBL/GenBank/DDBJ whole genome shotgun (WGS) entry which is preliminary data.</text>
</comment>
<gene>
    <name evidence="1" type="ORF">L6164_036815</name>
</gene>
<protein>
    <submittedName>
        <fullName evidence="1">Uncharacterized protein</fullName>
    </submittedName>
</protein>
<reference evidence="1 2" key="1">
    <citation type="journal article" date="2022" name="DNA Res.">
        <title>Chromosomal-level genome assembly of the orchid tree Bauhinia variegata (Leguminosae; Cercidoideae) supports the allotetraploid origin hypothesis of Bauhinia.</title>
        <authorList>
            <person name="Zhong Y."/>
            <person name="Chen Y."/>
            <person name="Zheng D."/>
            <person name="Pang J."/>
            <person name="Liu Y."/>
            <person name="Luo S."/>
            <person name="Meng S."/>
            <person name="Qian L."/>
            <person name="Wei D."/>
            <person name="Dai S."/>
            <person name="Zhou R."/>
        </authorList>
    </citation>
    <scope>NUCLEOTIDE SEQUENCE [LARGE SCALE GENOMIC DNA]</scope>
    <source>
        <strain evidence="1">BV-YZ2020</strain>
    </source>
</reference>
<dbReference type="Proteomes" id="UP000828941">
    <property type="component" value="Chromosome 14"/>
</dbReference>
<proteinExistence type="predicted"/>
<accession>A0ACB9KI77</accession>
<name>A0ACB9KI77_BAUVA</name>
<organism evidence="1 2">
    <name type="scientific">Bauhinia variegata</name>
    <name type="common">Purple orchid tree</name>
    <name type="synonym">Phanera variegata</name>
    <dbReference type="NCBI Taxonomy" id="167791"/>
    <lineage>
        <taxon>Eukaryota</taxon>
        <taxon>Viridiplantae</taxon>
        <taxon>Streptophyta</taxon>
        <taxon>Embryophyta</taxon>
        <taxon>Tracheophyta</taxon>
        <taxon>Spermatophyta</taxon>
        <taxon>Magnoliopsida</taxon>
        <taxon>eudicotyledons</taxon>
        <taxon>Gunneridae</taxon>
        <taxon>Pentapetalae</taxon>
        <taxon>rosids</taxon>
        <taxon>fabids</taxon>
        <taxon>Fabales</taxon>
        <taxon>Fabaceae</taxon>
        <taxon>Cercidoideae</taxon>
        <taxon>Cercideae</taxon>
        <taxon>Bauhiniinae</taxon>
        <taxon>Bauhinia</taxon>
    </lineage>
</organism>